<dbReference type="InterPro" id="IPR009936">
    <property type="entry name" value="DUF1468"/>
</dbReference>
<dbReference type="EMBL" id="FOQH01000002">
    <property type="protein sequence ID" value="SFH84514.1"/>
    <property type="molecule type" value="Genomic_DNA"/>
</dbReference>
<protein>
    <submittedName>
        <fullName evidence="3">Tripartite tricarboxylate transporter TctB family protein</fullName>
    </submittedName>
</protein>
<evidence type="ECO:0000313" key="3">
    <source>
        <dbReference type="EMBL" id="SFH84514.1"/>
    </source>
</evidence>
<feature type="transmembrane region" description="Helical" evidence="1">
    <location>
        <begin position="54"/>
        <end position="72"/>
    </location>
</feature>
<keyword evidence="1" id="KW-1133">Transmembrane helix</keyword>
<dbReference type="STRING" id="1114924.SAMN05216258_102514"/>
<keyword evidence="1" id="KW-0812">Transmembrane</keyword>
<sequence>MPGDATETSTDAAARPHARWGAAGAVFLIALAAVFMAGGLELGLGVLFRPGTGAFPFFTGAILAALAAVTVVQDLADPGLAERPDWVSFAAIAAALAVFAVSADRLGLVPAAFLTTVVASVPDRSLSFPGKAALGAVVAAGAWVLFIQLLGLPFRALAFDLFGGA</sequence>
<dbReference type="AlphaFoldDB" id="A0A1I3DCR3"/>
<dbReference type="Proteomes" id="UP000199377">
    <property type="component" value="Unassembled WGS sequence"/>
</dbReference>
<gene>
    <name evidence="3" type="ORF">SAMN05216258_102514</name>
</gene>
<keyword evidence="4" id="KW-1185">Reference proteome</keyword>
<proteinExistence type="predicted"/>
<feature type="transmembrane region" description="Helical" evidence="1">
    <location>
        <begin position="25"/>
        <end position="48"/>
    </location>
</feature>
<keyword evidence="1" id="KW-0472">Membrane</keyword>
<accession>A0A1I3DCR3</accession>
<feature type="transmembrane region" description="Helical" evidence="1">
    <location>
        <begin position="132"/>
        <end position="152"/>
    </location>
</feature>
<feature type="transmembrane region" description="Helical" evidence="1">
    <location>
        <begin position="84"/>
        <end position="103"/>
    </location>
</feature>
<name>A0A1I3DCR3_9RHOB</name>
<evidence type="ECO:0000256" key="1">
    <source>
        <dbReference type="SAM" id="Phobius"/>
    </source>
</evidence>
<dbReference type="Pfam" id="PF07331">
    <property type="entry name" value="TctB"/>
    <property type="match status" value="1"/>
</dbReference>
<reference evidence="3 4" key="1">
    <citation type="submission" date="2016-10" db="EMBL/GenBank/DDBJ databases">
        <authorList>
            <person name="de Groot N.N."/>
        </authorList>
    </citation>
    <scope>NUCLEOTIDE SEQUENCE [LARGE SCALE GENOMIC DNA]</scope>
    <source>
        <strain evidence="3 4">CGMCC 1.11030</strain>
    </source>
</reference>
<evidence type="ECO:0000259" key="2">
    <source>
        <dbReference type="Pfam" id="PF07331"/>
    </source>
</evidence>
<organism evidence="3 4">
    <name type="scientific">Albimonas pacifica</name>
    <dbReference type="NCBI Taxonomy" id="1114924"/>
    <lineage>
        <taxon>Bacteria</taxon>
        <taxon>Pseudomonadati</taxon>
        <taxon>Pseudomonadota</taxon>
        <taxon>Alphaproteobacteria</taxon>
        <taxon>Rhodobacterales</taxon>
        <taxon>Paracoccaceae</taxon>
        <taxon>Albimonas</taxon>
    </lineage>
</organism>
<feature type="domain" description="DUF1468" evidence="2">
    <location>
        <begin position="24"/>
        <end position="154"/>
    </location>
</feature>
<dbReference type="RefSeq" id="WP_092858631.1">
    <property type="nucleotide sequence ID" value="NZ_FOQH01000002.1"/>
</dbReference>
<evidence type="ECO:0000313" key="4">
    <source>
        <dbReference type="Proteomes" id="UP000199377"/>
    </source>
</evidence>